<dbReference type="STRING" id="103827.A0A0N5CLC6"/>
<sequence>MGLVASSGSDNDDLVDKLVEADIVYSHGIETALRLVDRRRFFPSEGKEVAYRDMAWKSETGCPGRIHISAPCIYGNVLECLKLENGNSFLNIGSGTGYLNTIAGYLLGSTGKNHGIELHDNVVHYARELVAETSLLPETQCFEWATPIFTCGNGLYLNPVHNFKYDRVYCGATVPESHRRILWDLLKIGGILVMPYNDQFTISYRCIHSQQHSNCSEKTADDLYSKSCI</sequence>
<dbReference type="OrthoDB" id="10257972at2759"/>
<dbReference type="WBParaSite" id="TCLT_0000090801-mRNA-1">
    <property type="protein sequence ID" value="TCLT_0000090801-mRNA-1"/>
    <property type="gene ID" value="TCLT_0000090801"/>
</dbReference>
<comment type="similarity">
    <text evidence="1">Belongs to the methyltransferase superfamily. L-isoaspartyl/D-aspartyl protein methyltransferase family.</text>
</comment>
<keyword evidence="3" id="KW-1185">Reference proteome</keyword>
<organism evidence="4">
    <name type="scientific">Thelazia callipaeda</name>
    <name type="common">Oriental eyeworm</name>
    <name type="synonym">Parasitic nematode</name>
    <dbReference type="NCBI Taxonomy" id="103827"/>
    <lineage>
        <taxon>Eukaryota</taxon>
        <taxon>Metazoa</taxon>
        <taxon>Ecdysozoa</taxon>
        <taxon>Nematoda</taxon>
        <taxon>Chromadorea</taxon>
        <taxon>Rhabditida</taxon>
        <taxon>Spirurina</taxon>
        <taxon>Spiruromorpha</taxon>
        <taxon>Thelazioidea</taxon>
        <taxon>Thelaziidae</taxon>
        <taxon>Thelazia</taxon>
    </lineage>
</organism>
<dbReference type="OMA" id="VEFACER"/>
<dbReference type="Pfam" id="PF01135">
    <property type="entry name" value="PCMT"/>
    <property type="match status" value="1"/>
</dbReference>
<dbReference type="CDD" id="cd02440">
    <property type="entry name" value="AdoMet_MTases"/>
    <property type="match status" value="1"/>
</dbReference>
<evidence type="ECO:0000313" key="2">
    <source>
        <dbReference type="EMBL" id="VDM96078.1"/>
    </source>
</evidence>
<evidence type="ECO:0000313" key="3">
    <source>
        <dbReference type="Proteomes" id="UP000276776"/>
    </source>
</evidence>
<reference evidence="4" key="1">
    <citation type="submission" date="2017-02" db="UniProtKB">
        <authorList>
            <consortium name="WormBaseParasite"/>
        </authorList>
    </citation>
    <scope>IDENTIFICATION</scope>
</reference>
<dbReference type="GO" id="GO:0004719">
    <property type="term" value="F:protein-L-isoaspartate (D-aspartate) O-methyltransferase activity"/>
    <property type="evidence" value="ECO:0007669"/>
    <property type="project" value="InterPro"/>
</dbReference>
<dbReference type="GO" id="GO:0005737">
    <property type="term" value="C:cytoplasm"/>
    <property type="evidence" value="ECO:0007669"/>
    <property type="project" value="TreeGrafter"/>
</dbReference>
<dbReference type="PANTHER" id="PTHR11579:SF9">
    <property type="entry name" value="PROTEIN-L-ISOASPARTATE O-METHYLTRANSFERASE"/>
    <property type="match status" value="1"/>
</dbReference>
<dbReference type="InterPro" id="IPR029063">
    <property type="entry name" value="SAM-dependent_MTases_sf"/>
</dbReference>
<dbReference type="SUPFAM" id="SSF53335">
    <property type="entry name" value="S-adenosyl-L-methionine-dependent methyltransferases"/>
    <property type="match status" value="1"/>
</dbReference>
<dbReference type="InterPro" id="IPR000682">
    <property type="entry name" value="PCMT"/>
</dbReference>
<evidence type="ECO:0000313" key="4">
    <source>
        <dbReference type="WBParaSite" id="TCLT_0000090801-mRNA-1"/>
    </source>
</evidence>
<dbReference type="AlphaFoldDB" id="A0A0N5CLC6"/>
<evidence type="ECO:0000256" key="1">
    <source>
        <dbReference type="ARBA" id="ARBA00005369"/>
    </source>
</evidence>
<proteinExistence type="inferred from homology"/>
<accession>A0A0N5CLC6</accession>
<dbReference type="Proteomes" id="UP000276776">
    <property type="component" value="Unassembled WGS sequence"/>
</dbReference>
<dbReference type="PANTHER" id="PTHR11579">
    <property type="entry name" value="PROTEIN-L-ISOASPARTATE O-METHYLTRANSFERASE"/>
    <property type="match status" value="1"/>
</dbReference>
<dbReference type="Gene3D" id="3.40.50.150">
    <property type="entry name" value="Vaccinia Virus protein VP39"/>
    <property type="match status" value="1"/>
</dbReference>
<reference evidence="2 3" key="2">
    <citation type="submission" date="2018-11" db="EMBL/GenBank/DDBJ databases">
        <authorList>
            <consortium name="Pathogen Informatics"/>
        </authorList>
    </citation>
    <scope>NUCLEOTIDE SEQUENCE [LARGE SCALE GENOMIC DNA]</scope>
</reference>
<dbReference type="EMBL" id="UYYF01000087">
    <property type="protein sequence ID" value="VDM96078.1"/>
    <property type="molecule type" value="Genomic_DNA"/>
</dbReference>
<name>A0A0N5CLC6_THECL</name>
<protein>
    <submittedName>
        <fullName evidence="4">Protein-L-isoaspartate O-methyltransferase</fullName>
    </submittedName>
</protein>
<gene>
    <name evidence="2" type="ORF">TCLT_LOCUS909</name>
</gene>